<feature type="compositionally biased region" description="Acidic residues" evidence="1">
    <location>
        <begin position="128"/>
        <end position="161"/>
    </location>
</feature>
<reference evidence="2 3" key="1">
    <citation type="submission" date="2018-06" db="EMBL/GenBank/DDBJ databases">
        <authorList>
            <consortium name="Pathogen Informatics"/>
            <person name="Doyle S."/>
        </authorList>
    </citation>
    <scope>NUCLEOTIDE SEQUENCE [LARGE SCALE GENOMIC DNA]</scope>
    <source>
        <strain evidence="2 3">NCTC10742</strain>
    </source>
</reference>
<dbReference type="PANTHER" id="PTHR14139:SF2">
    <property type="entry name" value="CALSYNTENIN-1"/>
    <property type="match status" value="1"/>
</dbReference>
<evidence type="ECO:0000313" key="3">
    <source>
        <dbReference type="Proteomes" id="UP000254291"/>
    </source>
</evidence>
<evidence type="ECO:0000256" key="1">
    <source>
        <dbReference type="SAM" id="MobiDB-lite"/>
    </source>
</evidence>
<protein>
    <submittedName>
        <fullName evidence="2">Glycoside hydrolase family protein</fullName>
    </submittedName>
</protein>
<dbReference type="RefSeq" id="WP_115328296.1">
    <property type="nucleotide sequence ID" value="NZ_JACKST010000039.1"/>
</dbReference>
<name>A0A378SRY2_9MYCO</name>
<dbReference type="Proteomes" id="UP000254291">
    <property type="component" value="Unassembled WGS sequence"/>
</dbReference>
<accession>A0A378SRY2</accession>
<proteinExistence type="predicted"/>
<keyword evidence="2" id="KW-0378">Hydrolase</keyword>
<dbReference type="GO" id="GO:0016787">
    <property type="term" value="F:hydrolase activity"/>
    <property type="evidence" value="ECO:0007669"/>
    <property type="project" value="UniProtKB-KW"/>
</dbReference>
<dbReference type="PANTHER" id="PTHR14139">
    <property type="entry name" value="CALSYNTENIN"/>
    <property type="match status" value="1"/>
</dbReference>
<feature type="compositionally biased region" description="Low complexity" evidence="1">
    <location>
        <begin position="183"/>
        <end position="206"/>
    </location>
</feature>
<organism evidence="2 3">
    <name type="scientific">Mycolicibacterium gilvum</name>
    <dbReference type="NCBI Taxonomy" id="1804"/>
    <lineage>
        <taxon>Bacteria</taxon>
        <taxon>Bacillati</taxon>
        <taxon>Actinomycetota</taxon>
        <taxon>Actinomycetes</taxon>
        <taxon>Mycobacteriales</taxon>
        <taxon>Mycobacteriaceae</taxon>
        <taxon>Mycolicibacterium</taxon>
    </lineage>
</organism>
<sequence>MSEQPSRRPVTQGGTRPAMYIGRVGALAVSLGIGFAVANAATGFAYADTDGDSGGSVSASAPATRAESGKPASGLSTDRGQTTSPSGGATGAAGDGESDGDDDPAPSGRTATDDDAAEAEALSRDADSAADDSAADDSADADAEESGDAEDVSAAEDDTDDTPAPTGEAEATPDVATRAQQKPTAPVRTTTAPTASGASAEAAPQTPETGTVTSANVLSAVVSTAVAPLADPELPAPSPVADAVLAWVRRLITHTFFNKTPVVRSVETEQILTGQVLITIDAYDPNGDPLTYEIVQPDTGLVVRVPATNTFLYTPTLPVLGDPVPVSFDVVIRDDSEHLTGVLGGIQNLLHAVARFFRLAQPDNYTQTVAFDAEPIVAVPPTLAVTGRLLPYLVGADPVNLLSLAKIVDLDSPQMSEATVTIGVGRQDGDQLRYVAPEGVTIDVEQVNDHTLKLTGLASQADYEKALMAITFSTTDLGLVARTVDFTITDEHGESNLVPAFSLVTVLGLPVDAPPSLLAAGGLPYFLGGAPVPLLSLAQIVDVDSASMQRVLVAMSALTRVAGDKLGYVAPAGITVGVNQVDDWTIELTGVHSRADYETALKAITFSAESLGLLARTVEISLTDADGNNSLTPTLVAATVLPGVDVELPLIVTPVGLPVHTIGKAPVKLLTSVGIANADDDQLTGAVVSIGLNRVAGDTLGYVAVEGNPITVQQTNAWTLTLSGTATVEQYQQALQSITFSATALGLPRTVTITVTESDGDTNPAPGIVFANSLAPLRPTIVVTAVPPTHTIGRPGVVIAPVVTIEDLDSPVLTGATVALGVGRQVGDVLAYAPPTPGLITASWNGTDTLTLSGPASVAEYEAALEAVTFSATGGAGVPRTVTINIVDDSGLSAVLPGAAAALVKNPDRPTVVTVGLPDLSFPSVGDTVTPITSATIVDTDSSVLSGASVRISERFTTGDTLAYTAVAGVPIAATFDSATGLLTLTGTATIAQYKQALQSITFRATRYGGGLLDVIGVTRTLSVYVTDDTGVSNTLPGVVAVTVFR</sequence>
<gene>
    <name evidence="2" type="ORF">NCTC10742_04757</name>
</gene>
<feature type="region of interest" description="Disordered" evidence="1">
    <location>
        <begin position="45"/>
        <end position="211"/>
    </location>
</feature>
<dbReference type="AlphaFoldDB" id="A0A378SRY2"/>
<evidence type="ECO:0000313" key="2">
    <source>
        <dbReference type="EMBL" id="STZ45503.1"/>
    </source>
</evidence>
<dbReference type="EMBL" id="UGQM01000001">
    <property type="protein sequence ID" value="STZ45503.1"/>
    <property type="molecule type" value="Genomic_DNA"/>
</dbReference>